<feature type="domain" description="Histidine kinase" evidence="9">
    <location>
        <begin position="215"/>
        <end position="430"/>
    </location>
</feature>
<reference evidence="10" key="1">
    <citation type="submission" date="2018-08" db="EMBL/GenBank/DDBJ databases">
        <title>A genome reference for cultivated species of the human gut microbiota.</title>
        <authorList>
            <person name="Zou Y."/>
            <person name="Xue W."/>
            <person name="Luo G."/>
        </authorList>
    </citation>
    <scope>NUCLEOTIDE SEQUENCE [LARGE SCALE GENOMIC DNA]</scope>
    <source>
        <strain evidence="10">TF05-5AC</strain>
    </source>
</reference>
<protein>
    <recommendedName>
        <fullName evidence="3">histidine kinase</fullName>
        <ecNumber evidence="3">2.7.13.3</ecNumber>
    </recommendedName>
</protein>
<dbReference type="EC" id="2.7.13.3" evidence="3"/>
<feature type="transmembrane region" description="Helical" evidence="8">
    <location>
        <begin position="176"/>
        <end position="200"/>
    </location>
</feature>
<comment type="caution">
    <text evidence="10">The sequence shown here is derived from an EMBL/GenBank/DDBJ whole genome shotgun (WGS) entry which is preliminary data.</text>
</comment>
<dbReference type="PROSITE" id="PS50109">
    <property type="entry name" value="HIS_KIN"/>
    <property type="match status" value="1"/>
</dbReference>
<dbReference type="PROSITE" id="PS51257">
    <property type="entry name" value="PROKAR_LIPOPROTEIN"/>
    <property type="match status" value="1"/>
</dbReference>
<dbReference type="Pfam" id="PF02518">
    <property type="entry name" value="HATPase_c"/>
    <property type="match status" value="1"/>
</dbReference>
<keyword evidence="8" id="KW-0472">Membrane</keyword>
<evidence type="ECO:0000313" key="11">
    <source>
        <dbReference type="Proteomes" id="UP000260812"/>
    </source>
</evidence>
<gene>
    <name evidence="10" type="ORF">DXC51_10610</name>
</gene>
<feature type="transmembrane region" description="Helical" evidence="8">
    <location>
        <begin position="9"/>
        <end position="31"/>
    </location>
</feature>
<dbReference type="SMART" id="SM00388">
    <property type="entry name" value="HisKA"/>
    <property type="match status" value="1"/>
</dbReference>
<dbReference type="FunFam" id="3.30.565.10:FF:000006">
    <property type="entry name" value="Sensor histidine kinase WalK"/>
    <property type="match status" value="1"/>
</dbReference>
<keyword evidence="7" id="KW-0902">Two-component regulatory system</keyword>
<dbReference type="SUPFAM" id="SSF47384">
    <property type="entry name" value="Homodimeric domain of signal transducing histidine kinase"/>
    <property type="match status" value="1"/>
</dbReference>
<dbReference type="PANTHER" id="PTHR43711">
    <property type="entry name" value="TWO-COMPONENT HISTIDINE KINASE"/>
    <property type="match status" value="1"/>
</dbReference>
<dbReference type="InterPro" id="IPR004358">
    <property type="entry name" value="Sig_transdc_His_kin-like_C"/>
</dbReference>
<dbReference type="Gene3D" id="1.10.287.130">
    <property type="match status" value="1"/>
</dbReference>
<dbReference type="RefSeq" id="WP_117544494.1">
    <property type="nucleotide sequence ID" value="NZ_JBKUNB010000027.1"/>
</dbReference>
<sequence length="446" mass="49551">MFRQVHRRLTLLCAGITILVLIFMACSYLYISEKNLKENSFASFRNDMNTLLSNLENQTVITHEWLSKLEGGGKYIISIHDNDKDFLWGQQDGGGSRKAALEAGWAYYQENAETFPMPLAFTITHQEFRFSSAGQGQDDYFGCIALSSRNTGKLTILILESLAPLQEQIKAQRHTFFMLVAFSSLVLILFAYFFTGRLLIPLQKSRDSQIQFVAAASHELRTPLSVILSAASACQKASPAEQESFFHTIENEGAAMSRLISDLLMLAGADSHSFPLRPEECEPDTLLLNTFEAFEPLAHEKGFRLSVRLPEEKTAPIRCDSERIRQVLSIFLHNAFSFCPKGSSITLSMKQQEKLTSFCVMDNGPGIPDEEKPHLFDRFYRSDTSRQSAGHFGLGLSIAKEIMDAHHGGIFVSDTPGGGTTFTITVKSPAAGNGASNLKRHGRRGS</sequence>
<dbReference type="InterPro" id="IPR003661">
    <property type="entry name" value="HisK_dim/P_dom"/>
</dbReference>
<dbReference type="AlphaFoldDB" id="A0A3E3I5T0"/>
<evidence type="ECO:0000259" key="9">
    <source>
        <dbReference type="PROSITE" id="PS50109"/>
    </source>
</evidence>
<evidence type="ECO:0000256" key="5">
    <source>
        <dbReference type="ARBA" id="ARBA00022679"/>
    </source>
</evidence>
<keyword evidence="6 10" id="KW-0418">Kinase</keyword>
<evidence type="ECO:0000313" key="10">
    <source>
        <dbReference type="EMBL" id="RGE60985.1"/>
    </source>
</evidence>
<keyword evidence="5" id="KW-0808">Transferase</keyword>
<dbReference type="CDD" id="cd00082">
    <property type="entry name" value="HisKA"/>
    <property type="match status" value="1"/>
</dbReference>
<accession>A0A3E3I5T0</accession>
<dbReference type="SUPFAM" id="SSF55874">
    <property type="entry name" value="ATPase domain of HSP90 chaperone/DNA topoisomerase II/histidine kinase"/>
    <property type="match status" value="1"/>
</dbReference>
<keyword evidence="8" id="KW-1133">Transmembrane helix</keyword>
<dbReference type="InterPro" id="IPR003594">
    <property type="entry name" value="HATPase_dom"/>
</dbReference>
<keyword evidence="4" id="KW-0597">Phosphoprotein</keyword>
<name>A0A3E3I5T0_9FIRM</name>
<comment type="subcellular location">
    <subcellularLocation>
        <location evidence="2">Membrane</location>
    </subcellularLocation>
</comment>
<evidence type="ECO:0000256" key="1">
    <source>
        <dbReference type="ARBA" id="ARBA00000085"/>
    </source>
</evidence>
<evidence type="ECO:0000256" key="6">
    <source>
        <dbReference type="ARBA" id="ARBA00022777"/>
    </source>
</evidence>
<proteinExistence type="predicted"/>
<dbReference type="Proteomes" id="UP000260812">
    <property type="component" value="Unassembled WGS sequence"/>
</dbReference>
<evidence type="ECO:0000256" key="4">
    <source>
        <dbReference type="ARBA" id="ARBA00022553"/>
    </source>
</evidence>
<evidence type="ECO:0000256" key="8">
    <source>
        <dbReference type="SAM" id="Phobius"/>
    </source>
</evidence>
<evidence type="ECO:0000256" key="3">
    <source>
        <dbReference type="ARBA" id="ARBA00012438"/>
    </source>
</evidence>
<dbReference type="Gene3D" id="3.30.565.10">
    <property type="entry name" value="Histidine kinase-like ATPase, C-terminal domain"/>
    <property type="match status" value="1"/>
</dbReference>
<dbReference type="InterPro" id="IPR036097">
    <property type="entry name" value="HisK_dim/P_sf"/>
</dbReference>
<dbReference type="PANTHER" id="PTHR43711:SF1">
    <property type="entry name" value="HISTIDINE KINASE 1"/>
    <property type="match status" value="1"/>
</dbReference>
<evidence type="ECO:0000256" key="2">
    <source>
        <dbReference type="ARBA" id="ARBA00004370"/>
    </source>
</evidence>
<dbReference type="EMBL" id="QVLV01000006">
    <property type="protein sequence ID" value="RGE60985.1"/>
    <property type="molecule type" value="Genomic_DNA"/>
</dbReference>
<dbReference type="CDD" id="cd00075">
    <property type="entry name" value="HATPase"/>
    <property type="match status" value="1"/>
</dbReference>
<comment type="catalytic activity">
    <reaction evidence="1">
        <text>ATP + protein L-histidine = ADP + protein N-phospho-L-histidine.</text>
        <dbReference type="EC" id="2.7.13.3"/>
    </reaction>
</comment>
<dbReference type="InterPro" id="IPR050736">
    <property type="entry name" value="Sensor_HK_Regulatory"/>
</dbReference>
<evidence type="ECO:0000256" key="7">
    <source>
        <dbReference type="ARBA" id="ARBA00023012"/>
    </source>
</evidence>
<keyword evidence="11" id="KW-1185">Reference proteome</keyword>
<dbReference type="SMART" id="SM00387">
    <property type="entry name" value="HATPase_c"/>
    <property type="match status" value="1"/>
</dbReference>
<organism evidence="10 11">
    <name type="scientific">Eisenbergiella massiliensis</name>
    <dbReference type="NCBI Taxonomy" id="1720294"/>
    <lineage>
        <taxon>Bacteria</taxon>
        <taxon>Bacillati</taxon>
        <taxon>Bacillota</taxon>
        <taxon>Clostridia</taxon>
        <taxon>Lachnospirales</taxon>
        <taxon>Lachnospiraceae</taxon>
        <taxon>Eisenbergiella</taxon>
    </lineage>
</organism>
<dbReference type="Pfam" id="PF00512">
    <property type="entry name" value="HisKA"/>
    <property type="match status" value="1"/>
</dbReference>
<keyword evidence="8" id="KW-0812">Transmembrane</keyword>
<dbReference type="InterPro" id="IPR005467">
    <property type="entry name" value="His_kinase_dom"/>
</dbReference>
<dbReference type="GeneID" id="97987314"/>
<dbReference type="PRINTS" id="PR00344">
    <property type="entry name" value="BCTRLSENSOR"/>
</dbReference>
<dbReference type="InterPro" id="IPR036890">
    <property type="entry name" value="HATPase_C_sf"/>
</dbReference>
<dbReference type="GO" id="GO:0000155">
    <property type="term" value="F:phosphorelay sensor kinase activity"/>
    <property type="evidence" value="ECO:0007669"/>
    <property type="project" value="InterPro"/>
</dbReference>
<dbReference type="GO" id="GO:0016020">
    <property type="term" value="C:membrane"/>
    <property type="evidence" value="ECO:0007669"/>
    <property type="project" value="UniProtKB-SubCell"/>
</dbReference>